<dbReference type="RefSeq" id="WP_220561495.1">
    <property type="nucleotide sequence ID" value="NZ_CP074133.1"/>
</dbReference>
<protein>
    <submittedName>
        <fullName evidence="4">Fibronectin type III domain-containing protein</fullName>
    </submittedName>
</protein>
<dbReference type="Proteomes" id="UP000676079">
    <property type="component" value="Chromosome"/>
</dbReference>
<evidence type="ECO:0000313" key="5">
    <source>
        <dbReference type="Proteomes" id="UP000676079"/>
    </source>
</evidence>
<keyword evidence="2" id="KW-0119">Carbohydrate metabolism</keyword>
<dbReference type="EMBL" id="CP074133">
    <property type="protein sequence ID" value="QUX20300.1"/>
    <property type="molecule type" value="Genomic_DNA"/>
</dbReference>
<dbReference type="SUPFAM" id="SSF49265">
    <property type="entry name" value="Fibronectin type III"/>
    <property type="match status" value="1"/>
</dbReference>
<feature type="domain" description="Fibronectin type-III" evidence="3">
    <location>
        <begin position="76"/>
        <end position="179"/>
    </location>
</feature>
<gene>
    <name evidence="4" type="ORF">KGD84_17375</name>
</gene>
<keyword evidence="2" id="KW-0624">Polysaccharide degradation</keyword>
<sequence length="663" mass="67415">MDAAAQHAIDDLTRMILRLQSQVDTLQRGGRGGQLAHSSLEEGQAVEVRDETGAVRLRFGYQPDGRAAVVTEGGEPVTAPTAPTVTPMPSGLRVSWDGALADDSALPSDFDHVNVHVSTEDGFTPSEATFVVTIPRSAGAVPIAPLTVGTTYYVCLVPVTTGGIVGDPSAQASGVPAAVTDIAPGSITETEIADDAISTPKLRAEAVTALKIAAEAIEAGHIKAAAVTASKLEAELVLGTRIIAGTPSGARVELDSTGIKGYNAADELVFVVDDTGTALFSGDIVASEISGSRMVVGTAPGPTGVIEGDANVVTQRVRVGNMTAQLVASSASNQSAFTATSDATSPSSPLAGFAATSGAVSFAIDSSASTADGLPSITGLANSTLSQLAVWSKRNDVAEPMATLTATTTETSGAWTSPGGGQVRLVADSGSASVRLSGPSAATNSFKWGRVYGIDGASGTRALSLRSPNADADNLRSTIVLEGASPSRTSSRAIIYARELVLTNEIDGDALASGTAQVRLVSGVYLNAPAHAPVRTDMVSWPASLAAAGSWHAFPSGNYPAVNFTTGPSGRVRITITAALGNNTGTTTTIHIGAALSGASSVSAAVGRAWTARGVLMQSCSRVLYLDLVPNGTYTLTPSYNYSSGTVNVYTTFEHSIVAEPLP</sequence>
<dbReference type="InterPro" id="IPR003961">
    <property type="entry name" value="FN3_dom"/>
</dbReference>
<evidence type="ECO:0000256" key="1">
    <source>
        <dbReference type="ARBA" id="ARBA00023295"/>
    </source>
</evidence>
<dbReference type="InterPro" id="IPR036116">
    <property type="entry name" value="FN3_sf"/>
</dbReference>
<evidence type="ECO:0000313" key="4">
    <source>
        <dbReference type="EMBL" id="QUX20300.1"/>
    </source>
</evidence>
<keyword evidence="1" id="KW-0378">Hydrolase</keyword>
<dbReference type="PROSITE" id="PS50853">
    <property type="entry name" value="FN3"/>
    <property type="match status" value="1"/>
</dbReference>
<name>A0ABX8BDH9_9ACTN</name>
<keyword evidence="1" id="KW-0326">Glycosidase</keyword>
<proteinExistence type="predicted"/>
<keyword evidence="5" id="KW-1185">Reference proteome</keyword>
<evidence type="ECO:0000256" key="2">
    <source>
        <dbReference type="ARBA" id="ARBA00023326"/>
    </source>
</evidence>
<accession>A0ABX8BDH9</accession>
<reference evidence="4 5" key="1">
    <citation type="submission" date="2021-05" db="EMBL/GenBank/DDBJ databases">
        <title>Direct Submission.</title>
        <authorList>
            <person name="Li K."/>
            <person name="Gao J."/>
        </authorList>
    </citation>
    <scope>NUCLEOTIDE SEQUENCE [LARGE SCALE GENOMIC DNA]</scope>
    <source>
        <strain evidence="4 5">Mg02</strain>
    </source>
</reference>
<organism evidence="4 5">
    <name type="scientific">Nocardiopsis changdeensis</name>
    <dbReference type="NCBI Taxonomy" id="2831969"/>
    <lineage>
        <taxon>Bacteria</taxon>
        <taxon>Bacillati</taxon>
        <taxon>Actinomycetota</taxon>
        <taxon>Actinomycetes</taxon>
        <taxon>Streptosporangiales</taxon>
        <taxon>Nocardiopsidaceae</taxon>
        <taxon>Nocardiopsis</taxon>
    </lineage>
</organism>
<evidence type="ECO:0000259" key="3">
    <source>
        <dbReference type="PROSITE" id="PS50853"/>
    </source>
</evidence>